<feature type="chain" id="PRO_5045981857" description="SGNH hydrolase-type esterase domain-containing protein" evidence="1">
    <location>
        <begin position="28"/>
        <end position="238"/>
    </location>
</feature>
<protein>
    <recommendedName>
        <fullName evidence="2">SGNH hydrolase-type esterase domain-containing protein</fullName>
    </recommendedName>
</protein>
<dbReference type="SUPFAM" id="SSF52266">
    <property type="entry name" value="SGNH hydrolase"/>
    <property type="match status" value="1"/>
</dbReference>
<organism evidence="3 4">
    <name type="scientific">Celeribacter arenosi</name>
    <dbReference type="NCBI Taxonomy" id="792649"/>
    <lineage>
        <taxon>Bacteria</taxon>
        <taxon>Pseudomonadati</taxon>
        <taxon>Pseudomonadota</taxon>
        <taxon>Alphaproteobacteria</taxon>
        <taxon>Rhodobacterales</taxon>
        <taxon>Roseobacteraceae</taxon>
        <taxon>Celeribacter</taxon>
    </lineage>
</organism>
<accession>A0ABP7JWJ0</accession>
<dbReference type="InterPro" id="IPR013830">
    <property type="entry name" value="SGNH_hydro"/>
</dbReference>
<dbReference type="Proteomes" id="UP001399917">
    <property type="component" value="Unassembled WGS sequence"/>
</dbReference>
<comment type="caution">
    <text evidence="3">The sequence shown here is derived from an EMBL/GenBank/DDBJ whole genome shotgun (WGS) entry which is preliminary data.</text>
</comment>
<dbReference type="CDD" id="cd00229">
    <property type="entry name" value="SGNH_hydrolase"/>
    <property type="match status" value="1"/>
</dbReference>
<evidence type="ECO:0000259" key="2">
    <source>
        <dbReference type="Pfam" id="PF13472"/>
    </source>
</evidence>
<evidence type="ECO:0000256" key="1">
    <source>
        <dbReference type="SAM" id="SignalP"/>
    </source>
</evidence>
<reference evidence="4" key="1">
    <citation type="journal article" date="2019" name="Int. J. Syst. Evol. Microbiol.">
        <title>The Global Catalogue of Microorganisms (GCM) 10K type strain sequencing project: providing services to taxonomists for standard genome sequencing and annotation.</title>
        <authorList>
            <consortium name="The Broad Institute Genomics Platform"/>
            <consortium name="The Broad Institute Genome Sequencing Center for Infectious Disease"/>
            <person name="Wu L."/>
            <person name="Ma J."/>
        </authorList>
    </citation>
    <scope>NUCLEOTIDE SEQUENCE [LARGE SCALE GENOMIC DNA]</scope>
    <source>
        <strain evidence="4">JCM 17190</strain>
    </source>
</reference>
<evidence type="ECO:0000313" key="3">
    <source>
        <dbReference type="EMBL" id="GAA3856811.1"/>
    </source>
</evidence>
<feature type="signal peptide" evidence="1">
    <location>
        <begin position="1"/>
        <end position="27"/>
    </location>
</feature>
<dbReference type="Gene3D" id="3.40.50.1110">
    <property type="entry name" value="SGNH hydrolase"/>
    <property type="match status" value="1"/>
</dbReference>
<dbReference type="Pfam" id="PF13472">
    <property type="entry name" value="Lipase_GDSL_2"/>
    <property type="match status" value="1"/>
</dbReference>
<gene>
    <name evidence="3" type="ORF">GCM10022404_04680</name>
</gene>
<dbReference type="InterPro" id="IPR036514">
    <property type="entry name" value="SGNH_hydro_sf"/>
</dbReference>
<dbReference type="RefSeq" id="WP_344842956.1">
    <property type="nucleotide sequence ID" value="NZ_BAABDF010000003.1"/>
</dbReference>
<feature type="domain" description="SGNH hydrolase-type esterase" evidence="2">
    <location>
        <begin position="41"/>
        <end position="220"/>
    </location>
</feature>
<keyword evidence="1" id="KW-0732">Signal</keyword>
<sequence>MPLPAHLIPTWILRRFLILLLVLPAMAAASDDTSRAPKILAIGDSMMSWHSVGAASVPHALARLLDEPVQNAAIAGARIVSPIPPLRISAQYGAAPERDWDWVVVNGGGNDLVFGCGCRACDNRIARMIGPKGQRGDIPKLVRNIRKTGARVVYVGYLRSPGVNSAIDICAPQGDELERRLSAMAAQDKGVYFLPIHDLVPHKDTSFHSLDMVHPSRKGSHAIATRIAALIRAKDRAR</sequence>
<dbReference type="EMBL" id="BAABDF010000003">
    <property type="protein sequence ID" value="GAA3856811.1"/>
    <property type="molecule type" value="Genomic_DNA"/>
</dbReference>
<name>A0ABP7JWJ0_9RHOB</name>
<evidence type="ECO:0000313" key="4">
    <source>
        <dbReference type="Proteomes" id="UP001399917"/>
    </source>
</evidence>
<keyword evidence="4" id="KW-1185">Reference proteome</keyword>
<proteinExistence type="predicted"/>